<dbReference type="InterPro" id="IPR012334">
    <property type="entry name" value="Pectin_lyas_fold"/>
</dbReference>
<proteinExistence type="predicted"/>
<dbReference type="SUPFAM" id="SSF51126">
    <property type="entry name" value="Pectin lyase-like"/>
    <property type="match status" value="1"/>
</dbReference>
<organism evidence="3 4">
    <name type="scientific">Pedobacter puniceum</name>
    <dbReference type="NCBI Taxonomy" id="2666136"/>
    <lineage>
        <taxon>Bacteria</taxon>
        <taxon>Pseudomonadati</taxon>
        <taxon>Bacteroidota</taxon>
        <taxon>Sphingobacteriia</taxon>
        <taxon>Sphingobacteriales</taxon>
        <taxon>Sphingobacteriaceae</taxon>
        <taxon>Pedobacter</taxon>
    </lineage>
</organism>
<dbReference type="Proteomes" id="UP000462931">
    <property type="component" value="Unassembled WGS sequence"/>
</dbReference>
<dbReference type="Pfam" id="PF17161">
    <property type="entry name" value="DUF5123"/>
    <property type="match status" value="1"/>
</dbReference>
<evidence type="ECO:0000313" key="3">
    <source>
        <dbReference type="EMBL" id="MRX47051.1"/>
    </source>
</evidence>
<protein>
    <submittedName>
        <fullName evidence="3">DUF5123 domain-containing protein</fullName>
    </submittedName>
</protein>
<dbReference type="SUPFAM" id="SSF49265">
    <property type="entry name" value="Fibronectin type III"/>
    <property type="match status" value="1"/>
</dbReference>
<feature type="domain" description="DUF5123" evidence="2">
    <location>
        <begin position="419"/>
        <end position="531"/>
    </location>
</feature>
<dbReference type="InterPro" id="IPR011050">
    <property type="entry name" value="Pectin_lyase_fold/virulence"/>
</dbReference>
<reference evidence="3 4" key="1">
    <citation type="submission" date="2019-11" db="EMBL/GenBank/DDBJ databases">
        <authorList>
            <person name="Cheng Q."/>
            <person name="Yang Z."/>
        </authorList>
    </citation>
    <scope>NUCLEOTIDE SEQUENCE [LARGE SCALE GENOMIC DNA]</scope>
    <source>
        <strain evidence="3 4">HX-22-1</strain>
    </source>
</reference>
<accession>A0A7K0FN22</accession>
<gene>
    <name evidence="3" type="ORF">GJJ64_07640</name>
</gene>
<evidence type="ECO:0000259" key="1">
    <source>
        <dbReference type="Pfam" id="PF16318"/>
    </source>
</evidence>
<dbReference type="InterPro" id="IPR033427">
    <property type="entry name" value="DUF5123"/>
</dbReference>
<dbReference type="Gene3D" id="2.160.20.10">
    <property type="entry name" value="Single-stranded right-handed beta-helix, Pectin lyase-like"/>
    <property type="match status" value="1"/>
</dbReference>
<keyword evidence="4" id="KW-1185">Reference proteome</keyword>
<dbReference type="InterPro" id="IPR036116">
    <property type="entry name" value="FN3_sf"/>
</dbReference>
<dbReference type="EMBL" id="WKJI01000002">
    <property type="protein sequence ID" value="MRX47051.1"/>
    <property type="molecule type" value="Genomic_DNA"/>
</dbReference>
<evidence type="ECO:0000313" key="4">
    <source>
        <dbReference type="Proteomes" id="UP000462931"/>
    </source>
</evidence>
<dbReference type="Pfam" id="PF16318">
    <property type="entry name" value="DUF4957"/>
    <property type="match status" value="1"/>
</dbReference>
<sequence>MKTIKKIFLQVFVIGLIITGLSSCKKTLEWEVDESFDRLFRPSELTASVSGVTATLTWKGKPATNSYVVELSKDSLQFSQIVSTYKTQGVKTANGYSFEIPDLLDPTTRYSARIKGIDTTDVKNESQWTAVTFKTATEQIMLNVTPADVTTTTVVLKWRIPNQVSHFMIGTNRYDISAQEKAAGTKTITGLTPDNGYTAVLYYNNSIRGSQPFRTLSLLPTGPNVVNVGATDDLAALLQNAANGTIFVLLQNSVYSSDNTVVLPANTSITIYGQDGPNKPIVALNGITLGAAHGTIKFENIDLSGYQFGDPTKAKRNYIFNQSLSSNTTEIIFENCIIRNFVNTPMRMQGANPITIDKFTVNKCIVYDIGDNASNGTYAFINTNVATGKINNITITNSTFYKIGYGLILHNLAPTNALIIENNTFNNVVGNARYLIDYNAQNVTTFSFKNNIIGKTLSPTASARGIRYGGTSLVVVNSYKTTDAVISANAIPNIIDYNNASTALFTNPDNGNFTILDNSFIGKSDSGDPRWRK</sequence>
<name>A0A7K0FN22_9SPHI</name>
<dbReference type="Gene3D" id="2.60.40.10">
    <property type="entry name" value="Immunoglobulins"/>
    <property type="match status" value="1"/>
</dbReference>
<dbReference type="InterPro" id="IPR013783">
    <property type="entry name" value="Ig-like_fold"/>
</dbReference>
<dbReference type="PROSITE" id="PS51257">
    <property type="entry name" value="PROKAR_LIPOPROTEIN"/>
    <property type="match status" value="1"/>
</dbReference>
<dbReference type="AlphaFoldDB" id="A0A7K0FN22"/>
<dbReference type="InterPro" id="IPR032530">
    <property type="entry name" value="DUF4957"/>
</dbReference>
<evidence type="ECO:0000259" key="2">
    <source>
        <dbReference type="Pfam" id="PF17161"/>
    </source>
</evidence>
<feature type="domain" description="DUF4957" evidence="1">
    <location>
        <begin position="255"/>
        <end position="402"/>
    </location>
</feature>
<dbReference type="RefSeq" id="WP_154287164.1">
    <property type="nucleotide sequence ID" value="NZ_WKJI01000002.1"/>
</dbReference>
<comment type="caution">
    <text evidence="3">The sequence shown here is derived from an EMBL/GenBank/DDBJ whole genome shotgun (WGS) entry which is preliminary data.</text>
</comment>